<dbReference type="InterPro" id="IPR003597">
    <property type="entry name" value="Ig_C1-set"/>
</dbReference>
<dbReference type="Pfam" id="PF07654">
    <property type="entry name" value="C1-set"/>
    <property type="match status" value="1"/>
</dbReference>
<name>A0ABN9GYG4_9NEOB</name>
<dbReference type="PANTHER" id="PTHR23411">
    <property type="entry name" value="TAPASIN"/>
    <property type="match status" value="1"/>
</dbReference>
<feature type="domain" description="Ig-like" evidence="2">
    <location>
        <begin position="198"/>
        <end position="288"/>
    </location>
</feature>
<feature type="non-terminal residue" evidence="3">
    <location>
        <position position="288"/>
    </location>
</feature>
<dbReference type="SUPFAM" id="SSF48726">
    <property type="entry name" value="Immunoglobulin"/>
    <property type="match status" value="2"/>
</dbReference>
<keyword evidence="1" id="KW-0393">Immunoglobulin domain</keyword>
<evidence type="ECO:0000259" key="2">
    <source>
        <dbReference type="PROSITE" id="PS50835"/>
    </source>
</evidence>
<comment type="caution">
    <text evidence="3">The sequence shown here is derived from an EMBL/GenBank/DDBJ whole genome shotgun (WGS) entry which is preliminary data.</text>
</comment>
<dbReference type="InterPro" id="IPR036179">
    <property type="entry name" value="Ig-like_dom_sf"/>
</dbReference>
<reference evidence="3" key="1">
    <citation type="submission" date="2023-05" db="EMBL/GenBank/DDBJ databases">
        <authorList>
            <person name="Stuckert A."/>
        </authorList>
    </citation>
    <scope>NUCLEOTIDE SEQUENCE</scope>
</reference>
<dbReference type="InterPro" id="IPR013783">
    <property type="entry name" value="Ig-like_fold"/>
</dbReference>
<protein>
    <recommendedName>
        <fullName evidence="2">Ig-like domain-containing protein</fullName>
    </recommendedName>
</protein>
<accession>A0ABN9GYG4</accession>
<keyword evidence="4" id="KW-1185">Reference proteome</keyword>
<organism evidence="3 4">
    <name type="scientific">Staurois parvus</name>
    <dbReference type="NCBI Taxonomy" id="386267"/>
    <lineage>
        <taxon>Eukaryota</taxon>
        <taxon>Metazoa</taxon>
        <taxon>Chordata</taxon>
        <taxon>Craniata</taxon>
        <taxon>Vertebrata</taxon>
        <taxon>Euteleostomi</taxon>
        <taxon>Amphibia</taxon>
        <taxon>Batrachia</taxon>
        <taxon>Anura</taxon>
        <taxon>Neobatrachia</taxon>
        <taxon>Ranoidea</taxon>
        <taxon>Ranidae</taxon>
        <taxon>Staurois</taxon>
    </lineage>
</organism>
<evidence type="ECO:0000313" key="4">
    <source>
        <dbReference type="Proteomes" id="UP001162483"/>
    </source>
</evidence>
<proteinExistence type="predicted"/>
<dbReference type="EMBL" id="CATNWA010019335">
    <property type="protein sequence ID" value="CAI9612646.1"/>
    <property type="molecule type" value="Genomic_DNA"/>
</dbReference>
<dbReference type="PROSITE" id="PS50835">
    <property type="entry name" value="IG_LIKE"/>
    <property type="match status" value="1"/>
</dbReference>
<evidence type="ECO:0000256" key="1">
    <source>
        <dbReference type="ARBA" id="ARBA00023319"/>
    </source>
</evidence>
<gene>
    <name evidence="3" type="ORF">SPARVUS_LOCUS14740141</name>
</gene>
<dbReference type="InterPro" id="IPR007110">
    <property type="entry name" value="Ig-like_dom"/>
</dbReference>
<dbReference type="Gene3D" id="2.60.40.10">
    <property type="entry name" value="Immunoglobulins"/>
    <property type="match status" value="2"/>
</dbReference>
<sequence length="288" mass="32562">MEGTQVIWMVKAAGVTISEIGEDGTDVKRGSHQSSGYVAHRERTEVSDKEGLQDVTTSLTFTPSISKHQNISITCRILCDRKVKEKTFQRQYLYAKPSAPGPIKLSLTDCGEVLCSLDIEGFYPSDIQMKWNDKETSEPNRTSQNGDGTYSFHSEYKVPGSFFSHPGFAVRVSWKHGSMEDWESREMSVRDTGFPWKPDIQDIAVPNLLSGRMATLKCKVSNVFPDALSVKWLKKEKGGQELFPVISSQTYNISELRLEKQKDNTFIYTNCLMFQPSIDREEGVEFIC</sequence>
<dbReference type="InterPro" id="IPR050380">
    <property type="entry name" value="Immune_Resp_Modulators"/>
</dbReference>
<evidence type="ECO:0000313" key="3">
    <source>
        <dbReference type="EMBL" id="CAI9612646.1"/>
    </source>
</evidence>
<dbReference type="Proteomes" id="UP001162483">
    <property type="component" value="Unassembled WGS sequence"/>
</dbReference>